<keyword evidence="3" id="KW-0812">Transmembrane</keyword>
<dbReference type="GO" id="GO:0016758">
    <property type="term" value="F:hexosyltransferase activity"/>
    <property type="evidence" value="ECO:0007669"/>
    <property type="project" value="TreeGrafter"/>
</dbReference>
<dbReference type="PANTHER" id="PTHR12042:SF21">
    <property type="entry name" value="ALPHA1,4-GALACTOSYLTRANSFERASE 1-RELATED"/>
    <property type="match status" value="1"/>
</dbReference>
<gene>
    <name evidence="4" type="ORF">PSTG_12726</name>
</gene>
<evidence type="ECO:0000313" key="4">
    <source>
        <dbReference type="EMBL" id="KNE93924.1"/>
    </source>
</evidence>
<evidence type="ECO:0008006" key="6">
    <source>
        <dbReference type="Google" id="ProtNLM"/>
    </source>
</evidence>
<dbReference type="Proteomes" id="UP000054564">
    <property type="component" value="Unassembled WGS sequence"/>
</dbReference>
<evidence type="ECO:0000256" key="2">
    <source>
        <dbReference type="SAM" id="MobiDB-lite"/>
    </source>
</evidence>
<dbReference type="AlphaFoldDB" id="A0A0L0V4M2"/>
<accession>A0A0L0V4M2</accession>
<feature type="compositionally biased region" description="Low complexity" evidence="2">
    <location>
        <begin position="8"/>
        <end position="23"/>
    </location>
</feature>
<dbReference type="Pfam" id="PF04488">
    <property type="entry name" value="Gly_transf_sug"/>
    <property type="match status" value="1"/>
</dbReference>
<evidence type="ECO:0000256" key="1">
    <source>
        <dbReference type="ARBA" id="ARBA00009003"/>
    </source>
</evidence>
<sequence length="471" mass="54945">MYSKLSNSASILPSTTTTTTASSSTISSSSAAAARKYQHRIQHILLKLKQHFIKRYKLITFIILIIFIIFNSIIETHIQISFYNRKQLTQLLPPHPPNLSRKCFTEEFISNPFKSNQNSFPSSPAYNLTLGSLSLHPKVLTLSPGFNLPHHEDCYRFANTIPLKPTPNMILSVTPTYYHLYWRSDLAPISDRQIITLKSLLATQDFSKSKSPNKNGYHQLNSQIILWTNPSTRSLENDQLLAPLLYRFKDRLSLKIIDLNSLSKSTPLENHHLLNTIFDKKAWLDGDLIRILLLWHYGGFWIDMDNLILRDLKVLTEHEWVVQWDCYDKPYEPLNGHIIHFQKQSPYLCEMMSIMSRPPWPRKASTDWGQHLYYKTYRNLISAGITPFKVLPYCFTDGRSCSLRDRVPDPFEIDHFSSSNSKSKQDDWDAQVLVKLNGLFSIHLHNQWHKQFPKNGWVYRLYINHWNQIID</sequence>
<dbReference type="InterPro" id="IPR029044">
    <property type="entry name" value="Nucleotide-diphossugar_trans"/>
</dbReference>
<name>A0A0L0V4M2_9BASI</name>
<comment type="caution">
    <text evidence="4">The sequence shown here is derived from an EMBL/GenBank/DDBJ whole genome shotgun (WGS) entry which is preliminary data.</text>
</comment>
<comment type="similarity">
    <text evidence="1">Belongs to the glycosyltransferase 32 family.</text>
</comment>
<proteinExistence type="inferred from homology"/>
<organism evidence="4 5">
    <name type="scientific">Puccinia striiformis f. sp. tritici PST-78</name>
    <dbReference type="NCBI Taxonomy" id="1165861"/>
    <lineage>
        <taxon>Eukaryota</taxon>
        <taxon>Fungi</taxon>
        <taxon>Dikarya</taxon>
        <taxon>Basidiomycota</taxon>
        <taxon>Pucciniomycotina</taxon>
        <taxon>Pucciniomycetes</taxon>
        <taxon>Pucciniales</taxon>
        <taxon>Pucciniaceae</taxon>
        <taxon>Puccinia</taxon>
    </lineage>
</organism>
<dbReference type="STRING" id="1165861.A0A0L0V4M2"/>
<keyword evidence="3" id="KW-1133">Transmembrane helix</keyword>
<feature type="region of interest" description="Disordered" evidence="2">
    <location>
        <begin position="1"/>
        <end position="23"/>
    </location>
</feature>
<dbReference type="PANTHER" id="PTHR12042">
    <property type="entry name" value="LACTOSYLCERAMIDE 4-ALPHA-GALACTOSYLTRANSFERASE ALPHA- 1,4-GALACTOSYLTRANSFERASE"/>
    <property type="match status" value="1"/>
</dbReference>
<dbReference type="EMBL" id="AJIL01000127">
    <property type="protein sequence ID" value="KNE93924.1"/>
    <property type="molecule type" value="Genomic_DNA"/>
</dbReference>
<dbReference type="GO" id="GO:0006688">
    <property type="term" value="P:glycosphingolipid biosynthetic process"/>
    <property type="evidence" value="ECO:0007669"/>
    <property type="project" value="TreeGrafter"/>
</dbReference>
<feature type="transmembrane region" description="Helical" evidence="3">
    <location>
        <begin position="56"/>
        <end position="74"/>
    </location>
</feature>
<reference evidence="5" key="1">
    <citation type="submission" date="2014-03" db="EMBL/GenBank/DDBJ databases">
        <title>The Genome Sequence of Puccinia striiformis f. sp. tritici PST-78.</title>
        <authorList>
            <consortium name="The Broad Institute Genome Sequencing Platform"/>
            <person name="Cuomo C."/>
            <person name="Hulbert S."/>
            <person name="Chen X."/>
            <person name="Walker B."/>
            <person name="Young S.K."/>
            <person name="Zeng Q."/>
            <person name="Gargeya S."/>
            <person name="Fitzgerald M."/>
            <person name="Haas B."/>
            <person name="Abouelleil A."/>
            <person name="Alvarado L."/>
            <person name="Arachchi H.M."/>
            <person name="Berlin A.M."/>
            <person name="Chapman S.B."/>
            <person name="Goldberg J."/>
            <person name="Griggs A."/>
            <person name="Gujja S."/>
            <person name="Hansen M."/>
            <person name="Howarth C."/>
            <person name="Imamovic A."/>
            <person name="Larimer J."/>
            <person name="McCowan C."/>
            <person name="Montmayeur A."/>
            <person name="Murphy C."/>
            <person name="Neiman D."/>
            <person name="Pearson M."/>
            <person name="Priest M."/>
            <person name="Roberts A."/>
            <person name="Saif S."/>
            <person name="Shea T."/>
            <person name="Sisk P."/>
            <person name="Sykes S."/>
            <person name="Wortman J."/>
            <person name="Nusbaum C."/>
            <person name="Birren B."/>
        </authorList>
    </citation>
    <scope>NUCLEOTIDE SEQUENCE [LARGE SCALE GENOMIC DNA]</scope>
    <source>
        <strain evidence="5">race PST-78</strain>
    </source>
</reference>
<dbReference type="InterPro" id="IPR051981">
    <property type="entry name" value="Glycosyltransf_32"/>
</dbReference>
<evidence type="ECO:0000256" key="3">
    <source>
        <dbReference type="SAM" id="Phobius"/>
    </source>
</evidence>
<dbReference type="OrthoDB" id="409543at2759"/>
<evidence type="ECO:0000313" key="5">
    <source>
        <dbReference type="Proteomes" id="UP000054564"/>
    </source>
</evidence>
<dbReference type="Gene3D" id="3.90.550.20">
    <property type="match status" value="1"/>
</dbReference>
<protein>
    <recommendedName>
        <fullName evidence="6">Alpha 1,4-glycosyltransferase domain-containing protein</fullName>
    </recommendedName>
</protein>
<dbReference type="SUPFAM" id="SSF53448">
    <property type="entry name" value="Nucleotide-diphospho-sugar transferases"/>
    <property type="match status" value="1"/>
</dbReference>
<dbReference type="GO" id="GO:0016020">
    <property type="term" value="C:membrane"/>
    <property type="evidence" value="ECO:0007669"/>
    <property type="project" value="GOC"/>
</dbReference>
<dbReference type="InterPro" id="IPR007577">
    <property type="entry name" value="GlycoTrfase_DXD_sugar-bd_CS"/>
</dbReference>
<keyword evidence="5" id="KW-1185">Reference proteome</keyword>
<keyword evidence="3" id="KW-0472">Membrane</keyword>